<evidence type="ECO:0000313" key="1">
    <source>
        <dbReference type="EMBL" id="MPN03133.1"/>
    </source>
</evidence>
<gene>
    <name evidence="1" type="ORF">SDC9_150356</name>
</gene>
<accession>A0A645ERH5</accession>
<comment type="caution">
    <text evidence="1">The sequence shown here is derived from an EMBL/GenBank/DDBJ whole genome shotgun (WGS) entry which is preliminary data.</text>
</comment>
<reference evidence="1" key="1">
    <citation type="submission" date="2019-08" db="EMBL/GenBank/DDBJ databases">
        <authorList>
            <person name="Kucharzyk K."/>
            <person name="Murdoch R.W."/>
            <person name="Higgins S."/>
            <person name="Loffler F."/>
        </authorList>
    </citation>
    <scope>NUCLEOTIDE SEQUENCE</scope>
</reference>
<name>A0A645ERH5_9ZZZZ</name>
<proteinExistence type="predicted"/>
<sequence>MPAVAAPNITTIGKGKLSLTDKIADVYAPIDIKPAFPKEKRRVNPVNTDIPNTAIILIHTSVITPC</sequence>
<organism evidence="1">
    <name type="scientific">bioreactor metagenome</name>
    <dbReference type="NCBI Taxonomy" id="1076179"/>
    <lineage>
        <taxon>unclassified sequences</taxon>
        <taxon>metagenomes</taxon>
        <taxon>ecological metagenomes</taxon>
    </lineage>
</organism>
<dbReference type="EMBL" id="VSSQ01049059">
    <property type="protein sequence ID" value="MPN03133.1"/>
    <property type="molecule type" value="Genomic_DNA"/>
</dbReference>
<dbReference type="AlphaFoldDB" id="A0A645ERH5"/>
<protein>
    <submittedName>
        <fullName evidence="1">Uncharacterized protein</fullName>
    </submittedName>
</protein>